<evidence type="ECO:0000256" key="2">
    <source>
        <dbReference type="ARBA" id="ARBA00022833"/>
    </source>
</evidence>
<gene>
    <name evidence="7" type="ORF">R9X50_00413300</name>
</gene>
<dbReference type="SMART" id="SM00066">
    <property type="entry name" value="GAL4"/>
    <property type="match status" value="1"/>
</dbReference>
<dbReference type="PANTHER" id="PTHR47660">
    <property type="entry name" value="TRANSCRIPTION FACTOR WITH C2H2 AND ZN(2)-CYS(6) DNA BINDING DOMAIN (EUROFUNG)-RELATED-RELATED"/>
    <property type="match status" value="1"/>
</dbReference>
<accession>A0AAQ3M5L1</accession>
<evidence type="ECO:0000256" key="5">
    <source>
        <dbReference type="ARBA" id="ARBA00023242"/>
    </source>
</evidence>
<dbReference type="SUPFAM" id="SSF57701">
    <property type="entry name" value="Zn2/Cys6 DNA-binding domain"/>
    <property type="match status" value="1"/>
</dbReference>
<keyword evidence="1" id="KW-0479">Metal-binding</keyword>
<dbReference type="GO" id="GO:0000981">
    <property type="term" value="F:DNA-binding transcription factor activity, RNA polymerase II-specific"/>
    <property type="evidence" value="ECO:0007669"/>
    <property type="project" value="InterPro"/>
</dbReference>
<name>A0AAQ3M5L1_9PEZI</name>
<sequence>MYRTNRSTTPRKDTRSRKKSCLPCAKAKVRCDLERPICTRCVTAKKICSYATPPEIPSQSNRIEGYSFPQGIATPTSISLQGPLTDPSNFVIEKRAVETQPTTVPAAPGLPRSNHRDTLDFSHLDHVPLSGADEIQHRWMRPFLATGEDAPKAFQPFTLQYISCVLRTYPKQMTRIDTFAPIIHPAQMIDDSTAGPLANCYSLVRMWYFQAPGSDLLVAQTIQREMNRLETQDLDGGQLNDLATFQAYLVYAILGYLSPDQKLSFVNETTMMTLQEMAGRIARSGLVSQAELHQTLPEWESWIVVAAKRRAIFAFYLLISVYNAENDLPNFIAEELRDVYAPDAKQLWEAKTRLEWQREYRRYLSQWEDGQLKISELWLSPETGTRKRRERIDRWVQTADEFGMMLFAVCIHLHGY</sequence>
<keyword evidence="8" id="KW-1185">Reference proteome</keyword>
<keyword evidence="4" id="KW-0804">Transcription</keyword>
<evidence type="ECO:0000256" key="1">
    <source>
        <dbReference type="ARBA" id="ARBA00022723"/>
    </source>
</evidence>
<dbReference type="InterPro" id="IPR036864">
    <property type="entry name" value="Zn2-C6_fun-type_DNA-bd_sf"/>
</dbReference>
<dbReference type="InterPro" id="IPR001138">
    <property type="entry name" value="Zn2Cys6_DnaBD"/>
</dbReference>
<evidence type="ECO:0000313" key="8">
    <source>
        <dbReference type="Proteomes" id="UP001303373"/>
    </source>
</evidence>
<dbReference type="CDD" id="cd00067">
    <property type="entry name" value="GAL4"/>
    <property type="match status" value="1"/>
</dbReference>
<dbReference type="Proteomes" id="UP001303373">
    <property type="component" value="Chromosome 5"/>
</dbReference>
<dbReference type="AlphaFoldDB" id="A0AAQ3M5L1"/>
<reference evidence="7 8" key="1">
    <citation type="submission" date="2023-11" db="EMBL/GenBank/DDBJ databases">
        <title>An acidophilic fungus is an integral part of prey digestion in a carnivorous sundew plant.</title>
        <authorList>
            <person name="Tsai I.J."/>
        </authorList>
    </citation>
    <scope>NUCLEOTIDE SEQUENCE [LARGE SCALE GENOMIC DNA]</scope>
    <source>
        <strain evidence="7">169a</strain>
    </source>
</reference>
<protein>
    <recommendedName>
        <fullName evidence="6">Zn(2)-C6 fungal-type domain-containing protein</fullName>
    </recommendedName>
</protein>
<evidence type="ECO:0000256" key="3">
    <source>
        <dbReference type="ARBA" id="ARBA00023015"/>
    </source>
</evidence>
<dbReference type="Pfam" id="PF00172">
    <property type="entry name" value="Zn_clus"/>
    <property type="match status" value="1"/>
</dbReference>
<dbReference type="PANTHER" id="PTHR47660:SF3">
    <property type="entry name" value="FINGER DOMAIN PROTEIN, PUTATIVE (AFU_ORTHOLOGUE AFUA_4G03310)-RELATED"/>
    <property type="match status" value="1"/>
</dbReference>
<dbReference type="PROSITE" id="PS00463">
    <property type="entry name" value="ZN2_CY6_FUNGAL_1"/>
    <property type="match status" value="1"/>
</dbReference>
<keyword evidence="3" id="KW-0805">Transcription regulation</keyword>
<proteinExistence type="predicted"/>
<organism evidence="7 8">
    <name type="scientific">Acrodontium crateriforme</name>
    <dbReference type="NCBI Taxonomy" id="150365"/>
    <lineage>
        <taxon>Eukaryota</taxon>
        <taxon>Fungi</taxon>
        <taxon>Dikarya</taxon>
        <taxon>Ascomycota</taxon>
        <taxon>Pezizomycotina</taxon>
        <taxon>Dothideomycetes</taxon>
        <taxon>Dothideomycetidae</taxon>
        <taxon>Mycosphaerellales</taxon>
        <taxon>Teratosphaeriaceae</taxon>
        <taxon>Acrodontium</taxon>
    </lineage>
</organism>
<evidence type="ECO:0000256" key="4">
    <source>
        <dbReference type="ARBA" id="ARBA00023163"/>
    </source>
</evidence>
<evidence type="ECO:0000259" key="6">
    <source>
        <dbReference type="PROSITE" id="PS50048"/>
    </source>
</evidence>
<keyword evidence="5" id="KW-0539">Nucleus</keyword>
<feature type="domain" description="Zn(2)-C6 fungal-type" evidence="6">
    <location>
        <begin position="20"/>
        <end position="50"/>
    </location>
</feature>
<dbReference type="PROSITE" id="PS50048">
    <property type="entry name" value="ZN2_CY6_FUNGAL_2"/>
    <property type="match status" value="1"/>
</dbReference>
<dbReference type="GO" id="GO:0008270">
    <property type="term" value="F:zinc ion binding"/>
    <property type="evidence" value="ECO:0007669"/>
    <property type="project" value="InterPro"/>
</dbReference>
<dbReference type="EMBL" id="CP138584">
    <property type="protein sequence ID" value="WPH01295.1"/>
    <property type="molecule type" value="Genomic_DNA"/>
</dbReference>
<dbReference type="Gene3D" id="4.10.240.10">
    <property type="entry name" value="Zn(2)-C6 fungal-type DNA-binding domain"/>
    <property type="match status" value="1"/>
</dbReference>
<keyword evidence="2" id="KW-0862">Zinc</keyword>
<dbReference type="PRINTS" id="PR00755">
    <property type="entry name" value="AFLATOXINBRP"/>
</dbReference>
<evidence type="ECO:0000313" key="7">
    <source>
        <dbReference type="EMBL" id="WPH01295.1"/>
    </source>
</evidence>